<dbReference type="EMBL" id="JARBHB010000002">
    <property type="protein sequence ID" value="KAJ8893083.1"/>
    <property type="molecule type" value="Genomic_DNA"/>
</dbReference>
<comment type="caution">
    <text evidence="1">The sequence shown here is derived from an EMBL/GenBank/DDBJ whole genome shotgun (WGS) entry which is preliminary data.</text>
</comment>
<evidence type="ECO:0000313" key="1">
    <source>
        <dbReference type="EMBL" id="KAJ8893083.1"/>
    </source>
</evidence>
<gene>
    <name evidence="1" type="ORF">PR048_005666</name>
</gene>
<keyword evidence="2" id="KW-1185">Reference proteome</keyword>
<dbReference type="Proteomes" id="UP001159363">
    <property type="component" value="Chromosome 2"/>
</dbReference>
<reference evidence="1 2" key="1">
    <citation type="submission" date="2023-02" db="EMBL/GenBank/DDBJ databases">
        <title>LHISI_Scaffold_Assembly.</title>
        <authorList>
            <person name="Stuart O.P."/>
            <person name="Cleave R."/>
            <person name="Magrath M.J.L."/>
            <person name="Mikheyev A.S."/>
        </authorList>
    </citation>
    <scope>NUCLEOTIDE SEQUENCE [LARGE SCALE GENOMIC DNA]</scope>
    <source>
        <strain evidence="1">Daus_M_001</strain>
        <tissue evidence="1">Leg muscle</tissue>
    </source>
</reference>
<organism evidence="1 2">
    <name type="scientific">Dryococelus australis</name>
    <dbReference type="NCBI Taxonomy" id="614101"/>
    <lineage>
        <taxon>Eukaryota</taxon>
        <taxon>Metazoa</taxon>
        <taxon>Ecdysozoa</taxon>
        <taxon>Arthropoda</taxon>
        <taxon>Hexapoda</taxon>
        <taxon>Insecta</taxon>
        <taxon>Pterygota</taxon>
        <taxon>Neoptera</taxon>
        <taxon>Polyneoptera</taxon>
        <taxon>Phasmatodea</taxon>
        <taxon>Verophasmatodea</taxon>
        <taxon>Anareolatae</taxon>
        <taxon>Phasmatidae</taxon>
        <taxon>Eurycanthinae</taxon>
        <taxon>Dryococelus</taxon>
    </lineage>
</organism>
<name>A0ABQ9I8V8_9NEOP</name>
<sequence length="220" mass="24663">MYQVFATAFAGRLNDSLTLIFLVQSCKVPLLSLLMTSSRPVRLSISVAGNYLKSLTVEEGATETFYFQSKALPVLHSSNVGLIYDEHIEFRVRGSIRSLQMLMYMDVHVSQYRLFTVGAAQTKLPKIIVGRKTCIDVDSRCGLCFHYADIAAFFPATQNVCRIAPYPNPYDVLNIEGLSTPVVIQDIRKFEENNSITIDVYCVVDKDSNIIDETCKRVGL</sequence>
<evidence type="ECO:0000313" key="2">
    <source>
        <dbReference type="Proteomes" id="UP001159363"/>
    </source>
</evidence>
<accession>A0ABQ9I8V8</accession>
<protein>
    <submittedName>
        <fullName evidence="1">Uncharacterized protein</fullName>
    </submittedName>
</protein>
<proteinExistence type="predicted"/>